<dbReference type="Proteomes" id="UP000824082">
    <property type="component" value="Unassembled WGS sequence"/>
</dbReference>
<gene>
    <name evidence="1" type="ORF">IAD19_06110</name>
</gene>
<keyword evidence="1" id="KW-0489">Methyltransferase</keyword>
<accession>A0A9D1ISW3</accession>
<proteinExistence type="predicted"/>
<reference evidence="1" key="2">
    <citation type="journal article" date="2021" name="PeerJ">
        <title>Extensive microbial diversity within the chicken gut microbiome revealed by metagenomics and culture.</title>
        <authorList>
            <person name="Gilroy R."/>
            <person name="Ravi A."/>
            <person name="Getino M."/>
            <person name="Pursley I."/>
            <person name="Horton D.L."/>
            <person name="Alikhan N.F."/>
            <person name="Baker D."/>
            <person name="Gharbi K."/>
            <person name="Hall N."/>
            <person name="Watson M."/>
            <person name="Adriaenssens E.M."/>
            <person name="Foster-Nyarko E."/>
            <person name="Jarju S."/>
            <person name="Secka A."/>
            <person name="Antonio M."/>
            <person name="Oren A."/>
            <person name="Chaudhuri R.R."/>
            <person name="La Ragione R."/>
            <person name="Hildebrand F."/>
            <person name="Pallen M.J."/>
        </authorList>
    </citation>
    <scope>NUCLEOTIDE SEQUENCE</scope>
    <source>
        <strain evidence="1">4509</strain>
    </source>
</reference>
<dbReference type="InterPro" id="IPR010719">
    <property type="entry name" value="MnmM_MeTrfase"/>
</dbReference>
<dbReference type="CDD" id="cd02440">
    <property type="entry name" value="AdoMet_MTases"/>
    <property type="match status" value="1"/>
</dbReference>
<sequence>MRYSAVDYSHQQLALRLQPGCRCIDATAGRGHDTAFLCSLAGEGGEVTAFDVQQEALDSTAKRLEQLGYHARLILDSHHRMEAYFPPASVDAITFNFGWLPGGDHAIFTKPDTSIPAIQAGLRLLRPGGVMSLCIYSGKDTGYEERDALLKFLPTLPQEKYTVLITQFSNRPNDPPIPVLILKE</sequence>
<dbReference type="InterPro" id="IPR029063">
    <property type="entry name" value="SAM-dependent_MTases_sf"/>
</dbReference>
<dbReference type="GO" id="GO:0032259">
    <property type="term" value="P:methylation"/>
    <property type="evidence" value="ECO:0007669"/>
    <property type="project" value="UniProtKB-KW"/>
</dbReference>
<reference evidence="1" key="1">
    <citation type="submission" date="2020-10" db="EMBL/GenBank/DDBJ databases">
        <authorList>
            <person name="Gilroy R."/>
        </authorList>
    </citation>
    <scope>NUCLEOTIDE SEQUENCE</scope>
    <source>
        <strain evidence="1">4509</strain>
    </source>
</reference>
<dbReference type="Gene3D" id="3.40.50.150">
    <property type="entry name" value="Vaccinia Virus protein VP39"/>
    <property type="match status" value="1"/>
</dbReference>
<evidence type="ECO:0000313" key="2">
    <source>
        <dbReference type="Proteomes" id="UP000824082"/>
    </source>
</evidence>
<dbReference type="SUPFAM" id="SSF53335">
    <property type="entry name" value="S-adenosyl-L-methionine-dependent methyltransferases"/>
    <property type="match status" value="1"/>
</dbReference>
<dbReference type="EMBL" id="DVMX01000119">
    <property type="protein sequence ID" value="HIU42111.1"/>
    <property type="molecule type" value="Genomic_DNA"/>
</dbReference>
<protein>
    <submittedName>
        <fullName evidence="1">Class I SAM-dependent methyltransferase</fullName>
    </submittedName>
</protein>
<dbReference type="Pfam" id="PF06962">
    <property type="entry name" value="rRNA_methylase"/>
    <property type="match status" value="1"/>
</dbReference>
<name>A0A9D1ISW3_9FIRM</name>
<keyword evidence="1" id="KW-0808">Transferase</keyword>
<comment type="caution">
    <text evidence="1">The sequence shown here is derived from an EMBL/GenBank/DDBJ whole genome shotgun (WGS) entry which is preliminary data.</text>
</comment>
<organism evidence="1 2">
    <name type="scientific">Candidatus Egerieicola faecale</name>
    <dbReference type="NCBI Taxonomy" id="2840774"/>
    <lineage>
        <taxon>Bacteria</taxon>
        <taxon>Bacillati</taxon>
        <taxon>Bacillota</taxon>
        <taxon>Clostridia</taxon>
        <taxon>Eubacteriales</taxon>
        <taxon>Oscillospiraceae</taxon>
        <taxon>Oscillospiraceae incertae sedis</taxon>
        <taxon>Candidatus Egerieicola</taxon>
    </lineage>
</organism>
<dbReference type="GO" id="GO:0008168">
    <property type="term" value="F:methyltransferase activity"/>
    <property type="evidence" value="ECO:0007669"/>
    <property type="project" value="UniProtKB-KW"/>
</dbReference>
<dbReference type="PANTHER" id="PTHR35276:SF1">
    <property type="entry name" value="TRNA (MNM(5)S(2)U34)-METHYLTRANSFERASE, CHLOROPLASTIC"/>
    <property type="match status" value="1"/>
</dbReference>
<dbReference type="AlphaFoldDB" id="A0A9D1ISW3"/>
<evidence type="ECO:0000313" key="1">
    <source>
        <dbReference type="EMBL" id="HIU42111.1"/>
    </source>
</evidence>
<dbReference type="PANTHER" id="PTHR35276">
    <property type="entry name" value="S-ADENOSYL-L-METHIONINE-DEPENDENT METHYLTRANSFERASES SUPERFAMILY PROTEIN"/>
    <property type="match status" value="1"/>
</dbReference>